<dbReference type="Pfam" id="PF00132">
    <property type="entry name" value="Hexapep"/>
    <property type="match status" value="1"/>
</dbReference>
<comment type="caution">
    <text evidence="3">The sequence shown here is derived from an EMBL/GenBank/DDBJ whole genome shotgun (WGS) entry which is preliminary data.</text>
</comment>
<gene>
    <name evidence="3" type="ORF">CHR55_32555</name>
</gene>
<name>A0A2A5IYE5_RHOSG</name>
<dbReference type="CDD" id="cd04647">
    <property type="entry name" value="LbH_MAT_like"/>
    <property type="match status" value="1"/>
</dbReference>
<proteinExistence type="predicted"/>
<dbReference type="InterPro" id="IPR011004">
    <property type="entry name" value="Trimer_LpxA-like_sf"/>
</dbReference>
<evidence type="ECO:0000313" key="4">
    <source>
        <dbReference type="Proteomes" id="UP000230886"/>
    </source>
</evidence>
<dbReference type="Proteomes" id="UP000230886">
    <property type="component" value="Unassembled WGS sequence"/>
</dbReference>
<evidence type="ECO:0000256" key="1">
    <source>
        <dbReference type="ARBA" id="ARBA00022679"/>
    </source>
</evidence>
<dbReference type="PANTHER" id="PTHR23416">
    <property type="entry name" value="SIALIC ACID SYNTHASE-RELATED"/>
    <property type="match status" value="1"/>
</dbReference>
<reference evidence="3 4" key="1">
    <citation type="submission" date="2017-07" db="EMBL/GenBank/DDBJ databases">
        <title>Draft sequence of Rhodococcus enclensis 23b-28.</title>
        <authorList>
            <person name="Besaury L."/>
            <person name="Sancelme M."/>
            <person name="Amato P."/>
            <person name="Lallement A."/>
            <person name="Delort A.-M."/>
        </authorList>
    </citation>
    <scope>NUCLEOTIDE SEQUENCE [LARGE SCALE GENOMIC DNA]</scope>
    <source>
        <strain evidence="3 4">23b-28</strain>
    </source>
</reference>
<protein>
    <recommendedName>
        <fullName evidence="5">Acyltransferase</fullName>
    </recommendedName>
</protein>
<dbReference type="EMBL" id="NOVD01000074">
    <property type="protein sequence ID" value="PCK22350.1"/>
    <property type="molecule type" value="Genomic_DNA"/>
</dbReference>
<sequence length="262" mass="28303">MSAVRDESHRFGRRQPAFCTRTLPVVRRSPMLTVDDRGERNTVVVDGRSRDSLNGTVIFRGNDNHISVGTGCTSAGMYLDLGSESSVRINARTVLNDIFVFTERDGHFTVGSDSGFNGSTRILMHEPGRVDMGYGVLFAGQIDVSISDMHSIIDVETSERINPAKDIEIGNRVWIGQRSMVLKGARIGDGSVVGAMSLVRGTLPGNCVCAGVPAKVVRSGATWRFDLVPSTENGSSEAAGRTVRSDSVLTRLRSAARIMREG</sequence>
<evidence type="ECO:0000256" key="2">
    <source>
        <dbReference type="ARBA" id="ARBA00022737"/>
    </source>
</evidence>
<dbReference type="InterPro" id="IPR018357">
    <property type="entry name" value="Hexapep_transf_CS"/>
</dbReference>
<dbReference type="PROSITE" id="PS00101">
    <property type="entry name" value="HEXAPEP_TRANSFERASES"/>
    <property type="match status" value="1"/>
</dbReference>
<dbReference type="InterPro" id="IPR001451">
    <property type="entry name" value="Hexapep"/>
</dbReference>
<dbReference type="Gene3D" id="2.160.10.10">
    <property type="entry name" value="Hexapeptide repeat proteins"/>
    <property type="match status" value="1"/>
</dbReference>
<accession>A0A2A5IYE5</accession>
<dbReference type="InterPro" id="IPR051159">
    <property type="entry name" value="Hexapeptide_acetyltransf"/>
</dbReference>
<dbReference type="GO" id="GO:0016740">
    <property type="term" value="F:transferase activity"/>
    <property type="evidence" value="ECO:0007669"/>
    <property type="project" value="UniProtKB-KW"/>
</dbReference>
<organism evidence="3 4">
    <name type="scientific">Rhodococcus qingshengii</name>
    <dbReference type="NCBI Taxonomy" id="334542"/>
    <lineage>
        <taxon>Bacteria</taxon>
        <taxon>Bacillati</taxon>
        <taxon>Actinomycetota</taxon>
        <taxon>Actinomycetes</taxon>
        <taxon>Mycobacteriales</taxon>
        <taxon>Nocardiaceae</taxon>
        <taxon>Rhodococcus</taxon>
        <taxon>Rhodococcus erythropolis group</taxon>
    </lineage>
</organism>
<evidence type="ECO:0000313" key="3">
    <source>
        <dbReference type="EMBL" id="PCK22350.1"/>
    </source>
</evidence>
<dbReference type="AlphaFoldDB" id="A0A2A5IYE5"/>
<evidence type="ECO:0008006" key="5">
    <source>
        <dbReference type="Google" id="ProtNLM"/>
    </source>
</evidence>
<dbReference type="SUPFAM" id="SSF51161">
    <property type="entry name" value="Trimeric LpxA-like enzymes"/>
    <property type="match status" value="1"/>
</dbReference>
<keyword evidence="2" id="KW-0677">Repeat</keyword>
<keyword evidence="1" id="KW-0808">Transferase</keyword>